<proteinExistence type="predicted"/>
<keyword evidence="1" id="KW-0812">Transmembrane</keyword>
<reference evidence="3" key="1">
    <citation type="journal article" date="2019" name="Int. J. Syst. Evol. Microbiol.">
        <title>The Global Catalogue of Microorganisms (GCM) 10K type strain sequencing project: providing services to taxonomists for standard genome sequencing and annotation.</title>
        <authorList>
            <consortium name="The Broad Institute Genomics Platform"/>
            <consortium name="The Broad Institute Genome Sequencing Center for Infectious Disease"/>
            <person name="Wu L."/>
            <person name="Ma J."/>
        </authorList>
    </citation>
    <scope>NUCLEOTIDE SEQUENCE [LARGE SCALE GENOMIC DNA]</scope>
    <source>
        <strain evidence="3">JCM 13595</strain>
    </source>
</reference>
<sequence length="77" mass="8755">MRGELWQRVSMRVATYAITQLSVLIDMSQVLGLPLLIYWVVERQFALIAFAFTARSAWQLSLQRQTSSHDSSRNGPG</sequence>
<protein>
    <submittedName>
        <fullName evidence="2">Uncharacterized protein</fullName>
    </submittedName>
</protein>
<organism evidence="2 3">
    <name type="scientific">Yaniella flava</name>
    <dbReference type="NCBI Taxonomy" id="287930"/>
    <lineage>
        <taxon>Bacteria</taxon>
        <taxon>Bacillati</taxon>
        <taxon>Actinomycetota</taxon>
        <taxon>Actinomycetes</taxon>
        <taxon>Micrococcales</taxon>
        <taxon>Micrococcaceae</taxon>
        <taxon>Yaniella</taxon>
    </lineage>
</organism>
<keyword evidence="1" id="KW-1133">Transmembrane helix</keyword>
<name>A0ABP5FPY7_9MICC</name>
<gene>
    <name evidence="2" type="ORF">GCM10009720_06680</name>
</gene>
<accession>A0ABP5FPY7</accession>
<dbReference type="Proteomes" id="UP001501461">
    <property type="component" value="Unassembled WGS sequence"/>
</dbReference>
<comment type="caution">
    <text evidence="2">The sequence shown here is derived from an EMBL/GenBank/DDBJ whole genome shotgun (WGS) entry which is preliminary data.</text>
</comment>
<evidence type="ECO:0000256" key="1">
    <source>
        <dbReference type="SAM" id="Phobius"/>
    </source>
</evidence>
<dbReference type="EMBL" id="BAAAMN010000010">
    <property type="protein sequence ID" value="GAA2029435.1"/>
    <property type="molecule type" value="Genomic_DNA"/>
</dbReference>
<feature type="transmembrane region" description="Helical" evidence="1">
    <location>
        <begin position="21"/>
        <end position="39"/>
    </location>
</feature>
<evidence type="ECO:0000313" key="2">
    <source>
        <dbReference type="EMBL" id="GAA2029435.1"/>
    </source>
</evidence>
<keyword evidence="3" id="KW-1185">Reference proteome</keyword>
<evidence type="ECO:0000313" key="3">
    <source>
        <dbReference type="Proteomes" id="UP001501461"/>
    </source>
</evidence>
<keyword evidence="1" id="KW-0472">Membrane</keyword>